<dbReference type="AlphaFoldDB" id="A0A5C3EQG8"/>
<dbReference type="Proteomes" id="UP000324022">
    <property type="component" value="Unassembled WGS sequence"/>
</dbReference>
<sequence>MITREEAEQNLVGKGAYKGRNTREEEVVEEAKEAEAVPDGNKAVPDDDKAPHDGDKGLSASPSISATPAEPSITNNMDPELSLDAINDDDLGGFGFFDIMPVASSSRVRL</sequence>
<feature type="compositionally biased region" description="Basic and acidic residues" evidence="1">
    <location>
        <begin position="44"/>
        <end position="56"/>
    </location>
</feature>
<evidence type="ECO:0000256" key="1">
    <source>
        <dbReference type="SAM" id="MobiDB-lite"/>
    </source>
</evidence>
<feature type="compositionally biased region" description="Basic and acidic residues" evidence="1">
    <location>
        <begin position="21"/>
        <end position="35"/>
    </location>
</feature>
<dbReference type="EMBL" id="OOIN01000039">
    <property type="protein sequence ID" value="SPO31509.1"/>
    <property type="molecule type" value="Genomic_DNA"/>
</dbReference>
<keyword evidence="3" id="KW-1185">Reference proteome</keyword>
<evidence type="ECO:0000313" key="3">
    <source>
        <dbReference type="Proteomes" id="UP000324022"/>
    </source>
</evidence>
<name>A0A5C3EQG8_9BASI</name>
<reference evidence="2 3" key="1">
    <citation type="submission" date="2018-03" db="EMBL/GenBank/DDBJ databases">
        <authorList>
            <person name="Guldener U."/>
        </authorList>
    </citation>
    <scope>NUCLEOTIDE SEQUENCE [LARGE SCALE GENOMIC DNA]</scope>
    <source>
        <strain evidence="2 3">NBRC100155</strain>
    </source>
</reference>
<organism evidence="2 3">
    <name type="scientific">Ustilago trichophora</name>
    <dbReference type="NCBI Taxonomy" id="86804"/>
    <lineage>
        <taxon>Eukaryota</taxon>
        <taxon>Fungi</taxon>
        <taxon>Dikarya</taxon>
        <taxon>Basidiomycota</taxon>
        <taxon>Ustilaginomycotina</taxon>
        <taxon>Ustilaginomycetes</taxon>
        <taxon>Ustilaginales</taxon>
        <taxon>Ustilaginaceae</taxon>
        <taxon>Ustilago</taxon>
    </lineage>
</organism>
<evidence type="ECO:0000313" key="2">
    <source>
        <dbReference type="EMBL" id="SPO31509.1"/>
    </source>
</evidence>
<accession>A0A5C3EQG8</accession>
<feature type="region of interest" description="Disordered" evidence="1">
    <location>
        <begin position="1"/>
        <end position="81"/>
    </location>
</feature>
<proteinExistence type="predicted"/>
<protein>
    <submittedName>
        <fullName evidence="2">Uncharacterized protein</fullName>
    </submittedName>
</protein>
<gene>
    <name evidence="2" type="ORF">UTRI_10295</name>
</gene>
<feature type="compositionally biased region" description="Polar residues" evidence="1">
    <location>
        <begin position="60"/>
        <end position="77"/>
    </location>
</feature>